<organism evidence="1 2">
    <name type="scientific">Alkalihalophilus lindianensis</name>
    <dbReference type="NCBI Taxonomy" id="1630542"/>
    <lineage>
        <taxon>Bacteria</taxon>
        <taxon>Bacillati</taxon>
        <taxon>Bacillota</taxon>
        <taxon>Bacilli</taxon>
        <taxon>Bacillales</taxon>
        <taxon>Bacillaceae</taxon>
        <taxon>Alkalihalophilus</taxon>
    </lineage>
</organism>
<dbReference type="Proteomes" id="UP001287282">
    <property type="component" value="Unassembled WGS sequence"/>
</dbReference>
<evidence type="ECO:0008006" key="3">
    <source>
        <dbReference type="Google" id="ProtNLM"/>
    </source>
</evidence>
<dbReference type="Gene3D" id="2.60.40.3830">
    <property type="match status" value="1"/>
</dbReference>
<accession>A0ABU3X895</accession>
<name>A0ABU3X895_9BACI</name>
<gene>
    <name evidence="1" type="ORF">RYX56_06620</name>
</gene>
<protein>
    <recommendedName>
        <fullName evidence="3">DUF4871 domain-containing protein</fullName>
    </recommendedName>
</protein>
<reference evidence="1 2" key="1">
    <citation type="submission" date="2023-10" db="EMBL/GenBank/DDBJ databases">
        <title>Screening of Alkalihalobacillus lindianensis BZ-TG-R113 and Its Alleviation of Salt Stress on Rapeseed Growth.</title>
        <authorList>
            <person name="Zhao B."/>
            <person name="Guo T."/>
        </authorList>
    </citation>
    <scope>NUCLEOTIDE SEQUENCE [LARGE SCALE GENOMIC DNA]</scope>
    <source>
        <strain evidence="1 2">BZ-TG-R113</strain>
    </source>
</reference>
<evidence type="ECO:0000313" key="1">
    <source>
        <dbReference type="EMBL" id="MDV2684043.1"/>
    </source>
</evidence>
<sequence length="172" mass="19557">MKLLREISLFLMLVSMLFVVVACSSEETIETNILLPENIPSFVQESDFIKIDWKRKAVEFGDRRIIGNENKSGVIGADMPTLNGQKWMWHLWGVENVELTVVGFHKETHTAHQVLYNGPGGDSYWTRQAVGENNGADAHMPSNIALPEKGEWAFLLYTNDELFDILVYDINE</sequence>
<dbReference type="EMBL" id="JAWJBA010000001">
    <property type="protein sequence ID" value="MDV2684043.1"/>
    <property type="molecule type" value="Genomic_DNA"/>
</dbReference>
<proteinExistence type="predicted"/>
<dbReference type="PROSITE" id="PS51257">
    <property type="entry name" value="PROKAR_LIPOPROTEIN"/>
    <property type="match status" value="1"/>
</dbReference>
<comment type="caution">
    <text evidence="1">The sequence shown here is derived from an EMBL/GenBank/DDBJ whole genome shotgun (WGS) entry which is preliminary data.</text>
</comment>
<keyword evidence="2" id="KW-1185">Reference proteome</keyword>
<evidence type="ECO:0000313" key="2">
    <source>
        <dbReference type="Proteomes" id="UP001287282"/>
    </source>
</evidence>